<dbReference type="EMBL" id="MKKU01000890">
    <property type="protein sequence ID" value="RNF00368.1"/>
    <property type="molecule type" value="Genomic_DNA"/>
</dbReference>
<dbReference type="Proteomes" id="UP000284403">
    <property type="component" value="Unassembled WGS sequence"/>
</dbReference>
<feature type="compositionally biased region" description="Basic and acidic residues" evidence="1">
    <location>
        <begin position="1"/>
        <end position="13"/>
    </location>
</feature>
<dbReference type="RefSeq" id="XP_029224234.1">
    <property type="nucleotide sequence ID" value="XM_029375652.1"/>
</dbReference>
<evidence type="ECO:0000313" key="2">
    <source>
        <dbReference type="EMBL" id="RNF00368.1"/>
    </source>
</evidence>
<feature type="region of interest" description="Disordered" evidence="1">
    <location>
        <begin position="1"/>
        <end position="107"/>
    </location>
</feature>
<evidence type="ECO:0000313" key="3">
    <source>
        <dbReference type="Proteomes" id="UP000284403"/>
    </source>
</evidence>
<dbReference type="OrthoDB" id="251014at2759"/>
<dbReference type="AlphaFoldDB" id="A0A3S5IQI1"/>
<name>A0A3S5IQI1_9TRYP</name>
<protein>
    <submittedName>
        <fullName evidence="2">Uncharacterized protein</fullName>
    </submittedName>
</protein>
<organism evidence="2 3">
    <name type="scientific">Trypanosoma conorhini</name>
    <dbReference type="NCBI Taxonomy" id="83891"/>
    <lineage>
        <taxon>Eukaryota</taxon>
        <taxon>Discoba</taxon>
        <taxon>Euglenozoa</taxon>
        <taxon>Kinetoplastea</taxon>
        <taxon>Metakinetoplastina</taxon>
        <taxon>Trypanosomatida</taxon>
        <taxon>Trypanosomatidae</taxon>
        <taxon>Trypanosoma</taxon>
    </lineage>
</organism>
<keyword evidence="3" id="KW-1185">Reference proteome</keyword>
<evidence type="ECO:0000256" key="1">
    <source>
        <dbReference type="SAM" id="MobiDB-lite"/>
    </source>
</evidence>
<accession>A0A3S5IQI1</accession>
<comment type="caution">
    <text evidence="2">The sequence shown here is derived from an EMBL/GenBank/DDBJ whole genome shotgun (WGS) entry which is preliminary data.</text>
</comment>
<proteinExistence type="predicted"/>
<dbReference type="GeneID" id="40322424"/>
<gene>
    <name evidence="2" type="ORF">Tco025E_08813</name>
</gene>
<feature type="compositionally biased region" description="Low complexity" evidence="1">
    <location>
        <begin position="19"/>
        <end position="32"/>
    </location>
</feature>
<feature type="compositionally biased region" description="Low complexity" evidence="1">
    <location>
        <begin position="44"/>
        <end position="62"/>
    </location>
</feature>
<feature type="compositionally biased region" description="Low complexity" evidence="1">
    <location>
        <begin position="88"/>
        <end position="97"/>
    </location>
</feature>
<reference evidence="2 3" key="1">
    <citation type="journal article" date="2018" name="BMC Genomics">
        <title>Genomic comparison of Trypanosoma conorhini and Trypanosoma rangeli to Trypanosoma cruzi strains of high and low virulence.</title>
        <authorList>
            <person name="Bradwell K.R."/>
            <person name="Koparde V.N."/>
            <person name="Matveyev A.V."/>
            <person name="Serrano M.G."/>
            <person name="Alves J.M."/>
            <person name="Parikh H."/>
            <person name="Huang B."/>
            <person name="Lee V."/>
            <person name="Espinosa-Alvarez O."/>
            <person name="Ortiz P.A."/>
            <person name="Costa-Martins A.G."/>
            <person name="Teixeira M.M."/>
            <person name="Buck G.A."/>
        </authorList>
    </citation>
    <scope>NUCLEOTIDE SEQUENCE [LARGE SCALE GENOMIC DNA]</scope>
    <source>
        <strain evidence="2 3">025E</strain>
    </source>
</reference>
<sequence>MESRSRPCGRDAGGRQTRARSGSSCSCSSGGAAECGGGGDNDADAAVAAASSPARKPASLPSFRQQHAEEATAAGTRSPCCGDHDTDAAAARPATSGSGSGSGDEAEATTVTVMVPTMFTTAGGRRICVREKRRLARGSPYWRLLFECPVQGTAAPPSHADTETGLKRRKVKDDADEADLSQCGLPPAWQRRPREANALFAPSLAVFPQRPRARSCPPPVSSDCGASAESGGVTFTFPCSSFTRADGSMIYFAGARRGA</sequence>
<feature type="region of interest" description="Disordered" evidence="1">
    <location>
        <begin position="153"/>
        <end position="188"/>
    </location>
</feature>